<evidence type="ECO:0000256" key="5">
    <source>
        <dbReference type="ARBA" id="ARBA00022833"/>
    </source>
</evidence>
<evidence type="ECO:0000313" key="8">
    <source>
        <dbReference type="Proteomes" id="UP001175353"/>
    </source>
</evidence>
<dbReference type="GO" id="GO:0005634">
    <property type="term" value="C:nucleus"/>
    <property type="evidence" value="ECO:0007669"/>
    <property type="project" value="UniProtKB-SubCell"/>
</dbReference>
<gene>
    <name evidence="7" type="ORF">LTR91_027089</name>
</gene>
<proteinExistence type="predicted"/>
<evidence type="ECO:0000313" key="7">
    <source>
        <dbReference type="EMBL" id="KAK0948357.1"/>
    </source>
</evidence>
<dbReference type="GO" id="GO:0000981">
    <property type="term" value="F:DNA-binding transcription factor activity, RNA polymerase II-specific"/>
    <property type="evidence" value="ECO:0007669"/>
    <property type="project" value="InterPro"/>
</dbReference>
<comment type="subcellular location">
    <subcellularLocation>
        <location evidence="1">Nucleus</location>
    </subcellularLocation>
</comment>
<keyword evidence="2" id="KW-0479">Metal-binding</keyword>
<dbReference type="GO" id="GO:0000785">
    <property type="term" value="C:chromatin"/>
    <property type="evidence" value="ECO:0007669"/>
    <property type="project" value="TreeGrafter"/>
</dbReference>
<dbReference type="PANTHER" id="PTHR40626:SF12">
    <property type="entry name" value="RFEC"/>
    <property type="match status" value="1"/>
</dbReference>
<keyword evidence="8" id="KW-1185">Reference proteome</keyword>
<organism evidence="7 8">
    <name type="scientific">Friedmanniomyces endolithicus</name>
    <dbReference type="NCBI Taxonomy" id="329885"/>
    <lineage>
        <taxon>Eukaryota</taxon>
        <taxon>Fungi</taxon>
        <taxon>Dikarya</taxon>
        <taxon>Ascomycota</taxon>
        <taxon>Pezizomycotina</taxon>
        <taxon>Dothideomycetes</taxon>
        <taxon>Dothideomycetidae</taxon>
        <taxon>Mycosphaerellales</taxon>
        <taxon>Teratosphaeriaceae</taxon>
        <taxon>Friedmanniomyces</taxon>
    </lineage>
</organism>
<comment type="caution">
    <text evidence="7">The sequence shown here is derived from an EMBL/GenBank/DDBJ whole genome shotgun (WGS) entry which is preliminary data.</text>
</comment>
<name>A0AAN6H1V8_9PEZI</name>
<evidence type="ECO:0008006" key="9">
    <source>
        <dbReference type="Google" id="ProtNLM"/>
    </source>
</evidence>
<dbReference type="AlphaFoldDB" id="A0AAN6H1V8"/>
<keyword evidence="5" id="KW-0862">Zinc</keyword>
<evidence type="ECO:0000256" key="4">
    <source>
        <dbReference type="ARBA" id="ARBA00022771"/>
    </source>
</evidence>
<evidence type="ECO:0000256" key="3">
    <source>
        <dbReference type="ARBA" id="ARBA00022737"/>
    </source>
</evidence>
<sequence>MGLTQQARAGHYAYSVLHNSQTTQTAPIDARSFDWHGWLEQEKRNRTMYLLLLTDAAMVMYFNAPAQFDPLEIRLMLPADDAAWDARDELECASALGLHGPQAQAKNITGTRRPTQPGMRDAIRTLMEPAAAFAPSSTNA</sequence>
<dbReference type="GO" id="GO:0008270">
    <property type="term" value="F:zinc ion binding"/>
    <property type="evidence" value="ECO:0007669"/>
    <property type="project" value="UniProtKB-KW"/>
</dbReference>
<evidence type="ECO:0000256" key="1">
    <source>
        <dbReference type="ARBA" id="ARBA00004123"/>
    </source>
</evidence>
<dbReference type="EMBL" id="JAUJLE010002058">
    <property type="protein sequence ID" value="KAK0948357.1"/>
    <property type="molecule type" value="Genomic_DNA"/>
</dbReference>
<dbReference type="PANTHER" id="PTHR40626">
    <property type="entry name" value="MIP31509P"/>
    <property type="match status" value="1"/>
</dbReference>
<reference evidence="7" key="1">
    <citation type="submission" date="2023-06" db="EMBL/GenBank/DDBJ databases">
        <title>Black Yeasts Isolated from many extreme environments.</title>
        <authorList>
            <person name="Coleine C."/>
            <person name="Stajich J.E."/>
            <person name="Selbmann L."/>
        </authorList>
    </citation>
    <scope>NUCLEOTIDE SEQUENCE</scope>
    <source>
        <strain evidence="7">CCFEE 5200</strain>
    </source>
</reference>
<protein>
    <recommendedName>
        <fullName evidence="9">Transcription factor domain-containing protein</fullName>
    </recommendedName>
</protein>
<evidence type="ECO:0000256" key="6">
    <source>
        <dbReference type="ARBA" id="ARBA00023242"/>
    </source>
</evidence>
<keyword evidence="3" id="KW-0677">Repeat</keyword>
<feature type="non-terminal residue" evidence="7">
    <location>
        <position position="140"/>
    </location>
</feature>
<dbReference type="Proteomes" id="UP001175353">
    <property type="component" value="Unassembled WGS sequence"/>
</dbReference>
<dbReference type="GO" id="GO:0000978">
    <property type="term" value="F:RNA polymerase II cis-regulatory region sequence-specific DNA binding"/>
    <property type="evidence" value="ECO:0007669"/>
    <property type="project" value="InterPro"/>
</dbReference>
<keyword evidence="4" id="KW-0863">Zinc-finger</keyword>
<dbReference type="InterPro" id="IPR051059">
    <property type="entry name" value="VerF-like"/>
</dbReference>
<accession>A0AAN6H1V8</accession>
<evidence type="ECO:0000256" key="2">
    <source>
        <dbReference type="ARBA" id="ARBA00022723"/>
    </source>
</evidence>
<keyword evidence="6" id="KW-0539">Nucleus</keyword>